<keyword evidence="14" id="KW-0393">Immunoglobulin domain</keyword>
<evidence type="ECO:0000256" key="13">
    <source>
        <dbReference type="ARBA" id="ARBA00023288"/>
    </source>
</evidence>
<keyword evidence="13" id="KW-0449">Lipoprotein</keyword>
<dbReference type="InterPro" id="IPR013783">
    <property type="entry name" value="Ig-like_fold"/>
</dbReference>
<keyword evidence="7 16" id="KW-1133">Transmembrane helix</keyword>
<keyword evidence="8" id="KW-1064">Adaptive immunity</keyword>
<name>A0A226MGD2_CALSU</name>
<comment type="subcellular location">
    <subcellularLocation>
        <location evidence="1">Cell membrane</location>
        <topology evidence="1">Single-pass type I membrane protein</topology>
    </subcellularLocation>
</comment>
<evidence type="ECO:0000256" key="9">
    <source>
        <dbReference type="ARBA" id="ARBA00023136"/>
    </source>
</evidence>
<evidence type="ECO:0000256" key="10">
    <source>
        <dbReference type="ARBA" id="ARBA00023139"/>
    </source>
</evidence>
<evidence type="ECO:0000256" key="1">
    <source>
        <dbReference type="ARBA" id="ARBA00004251"/>
    </source>
</evidence>
<dbReference type="AlphaFoldDB" id="A0A226MGD2"/>
<sequence length="519" mass="58045">MAGSPALLLLLSLGLCCTASQGKRDAVVVTFQNGNVKHPQEGQRLELDCWTDKTSWTVTWIRLDKKGKLHFILSSKSWESPTHNKDYGTSPRFEAMWRRNTSRLVVKSFSAQDEGIYFCITYIKKVQYISPGQPVFFPGTNKEKTLNTYCKIVMWVNLSCACLLLLTAVTITISLCKNTIFHGNERTSSRYEVSWRDNSYQLVVKNFRVQDQGTYFCVSNINQVLHFSSGQPAFFPATTTVAHTTITATTQSSQVTEKNSTQQSPTPTGTYEQNTQSFCCDTVMWVNLSCACLLLLTAVTITISLCKRNTMVVKFLNRNLKHPQEGQRLELECLNYDRDSGVSWIRKDRDGTLHFIAYISTLSRTTFIGNERTSTQFEGSKQGNSYRLVVKNFRAQDQGTYFCITNINQVLHFSSGQPAFFPVTTTTAAPTTLSATTQSSHITKKDNCQQSLDPGTSIENMLGFYCEIFIWAPLAGVCLLLLVALIITIVVCQSLQTGSLAQNPACQPDTCEELQPLGT</sequence>
<evidence type="ECO:0000256" key="8">
    <source>
        <dbReference type="ARBA" id="ARBA00023130"/>
    </source>
</evidence>
<feature type="region of interest" description="Disordered" evidence="15">
    <location>
        <begin position="252"/>
        <end position="271"/>
    </location>
</feature>
<evidence type="ECO:0000256" key="3">
    <source>
        <dbReference type="ARBA" id="ARBA00022475"/>
    </source>
</evidence>
<proteinExistence type="predicted"/>
<dbReference type="Pfam" id="PF07686">
    <property type="entry name" value="V-set"/>
    <property type="match status" value="2"/>
</dbReference>
<dbReference type="OrthoDB" id="9906515at2759"/>
<dbReference type="InterPro" id="IPR036179">
    <property type="entry name" value="Ig-like_dom_sf"/>
</dbReference>
<evidence type="ECO:0000259" key="18">
    <source>
        <dbReference type="PROSITE" id="PS50835"/>
    </source>
</evidence>
<dbReference type="GO" id="GO:0007166">
    <property type="term" value="P:cell surface receptor signaling pathway"/>
    <property type="evidence" value="ECO:0007669"/>
    <property type="project" value="TreeGrafter"/>
</dbReference>
<dbReference type="PROSITE" id="PS50835">
    <property type="entry name" value="IG_LIKE"/>
    <property type="match status" value="2"/>
</dbReference>
<keyword evidence="3" id="KW-1003">Cell membrane</keyword>
<feature type="signal peptide" evidence="17">
    <location>
        <begin position="1"/>
        <end position="22"/>
    </location>
</feature>
<feature type="chain" id="PRO_5012759441" description="T-cell surface glycoprotein CD8 alpha chain" evidence="17">
    <location>
        <begin position="23"/>
        <end position="519"/>
    </location>
</feature>
<dbReference type="InterPro" id="IPR007110">
    <property type="entry name" value="Ig-like_dom"/>
</dbReference>
<dbReference type="SMART" id="SM00406">
    <property type="entry name" value="IGv"/>
    <property type="match status" value="2"/>
</dbReference>
<keyword evidence="5 17" id="KW-0732">Signal</keyword>
<evidence type="ECO:0000256" key="7">
    <source>
        <dbReference type="ARBA" id="ARBA00022989"/>
    </source>
</evidence>
<organism evidence="19 20">
    <name type="scientific">Callipepla squamata</name>
    <name type="common">Scaled quail</name>
    <dbReference type="NCBI Taxonomy" id="9009"/>
    <lineage>
        <taxon>Eukaryota</taxon>
        <taxon>Metazoa</taxon>
        <taxon>Chordata</taxon>
        <taxon>Craniata</taxon>
        <taxon>Vertebrata</taxon>
        <taxon>Euteleostomi</taxon>
        <taxon>Archelosauria</taxon>
        <taxon>Archosauria</taxon>
        <taxon>Dinosauria</taxon>
        <taxon>Saurischia</taxon>
        <taxon>Theropoda</taxon>
        <taxon>Coelurosauria</taxon>
        <taxon>Aves</taxon>
        <taxon>Neognathae</taxon>
        <taxon>Galloanserae</taxon>
        <taxon>Galliformes</taxon>
        <taxon>Odontophoridae</taxon>
        <taxon>Callipepla</taxon>
    </lineage>
</organism>
<dbReference type="SMART" id="SM00409">
    <property type="entry name" value="IG"/>
    <property type="match status" value="3"/>
</dbReference>
<dbReference type="FunFam" id="2.60.40.10:FF:001514">
    <property type="entry name" value="CD8 alpha chain"/>
    <property type="match status" value="2"/>
</dbReference>
<dbReference type="InterPro" id="IPR013106">
    <property type="entry name" value="Ig_V-set"/>
</dbReference>
<dbReference type="InterPro" id="IPR015468">
    <property type="entry name" value="CD8_asu"/>
</dbReference>
<evidence type="ECO:0000256" key="12">
    <source>
        <dbReference type="ARBA" id="ARBA00023180"/>
    </source>
</evidence>
<evidence type="ECO:0000256" key="16">
    <source>
        <dbReference type="SAM" id="Phobius"/>
    </source>
</evidence>
<dbReference type="EMBL" id="MCFN01000952">
    <property type="protein sequence ID" value="OXB54258.1"/>
    <property type="molecule type" value="Genomic_DNA"/>
</dbReference>
<dbReference type="STRING" id="9009.A0A226MGD2"/>
<keyword evidence="11" id="KW-1015">Disulfide bond</keyword>
<evidence type="ECO:0000256" key="6">
    <source>
        <dbReference type="ARBA" id="ARBA00022859"/>
    </source>
</evidence>
<dbReference type="SUPFAM" id="SSF48726">
    <property type="entry name" value="Immunoglobulin"/>
    <property type="match status" value="3"/>
</dbReference>
<gene>
    <name evidence="19" type="ORF">ASZ78_012695</name>
</gene>
<evidence type="ECO:0000256" key="14">
    <source>
        <dbReference type="ARBA" id="ARBA00023319"/>
    </source>
</evidence>
<feature type="domain" description="Ig-like" evidence="18">
    <location>
        <begin position="5"/>
        <end position="130"/>
    </location>
</feature>
<keyword evidence="12" id="KW-0325">Glycoprotein</keyword>
<feature type="transmembrane region" description="Helical" evidence="16">
    <location>
        <begin position="468"/>
        <end position="491"/>
    </location>
</feature>
<evidence type="ECO:0000256" key="2">
    <source>
        <dbReference type="ARBA" id="ARBA00021525"/>
    </source>
</evidence>
<dbReference type="GO" id="GO:0009897">
    <property type="term" value="C:external side of plasma membrane"/>
    <property type="evidence" value="ECO:0007669"/>
    <property type="project" value="TreeGrafter"/>
</dbReference>
<dbReference type="Proteomes" id="UP000198323">
    <property type="component" value="Unassembled WGS sequence"/>
</dbReference>
<dbReference type="PANTHER" id="PTHR10441:SF2">
    <property type="entry name" value="T-CELL SURFACE GLYCOPROTEIN CD8 ALPHA CHAIN"/>
    <property type="match status" value="1"/>
</dbReference>
<dbReference type="Gene3D" id="2.60.40.10">
    <property type="entry name" value="Immunoglobulins"/>
    <property type="match status" value="3"/>
</dbReference>
<reference evidence="19 20" key="1">
    <citation type="submission" date="2016-07" db="EMBL/GenBank/DDBJ databases">
        <title>Disparate Historic Effective Population Sizes Predicted by Modern Levels of Genome Diversity for the Scaled Quail (Callipepla squamata) and the Northern Bobwhite (Colinus virginianus): Inferences from First and Second Generation Draft Genome Assemblies for Sympatric New World Quail.</title>
        <authorList>
            <person name="Oldeschulte D.L."/>
            <person name="Halley Y.A."/>
            <person name="Bhattarai E.K."/>
            <person name="Brashear W.A."/>
            <person name="Hill J."/>
            <person name="Metz R.P."/>
            <person name="Johnson C.D."/>
            <person name="Rollins D."/>
            <person name="Peterson M.J."/>
            <person name="Bickhart D.M."/>
            <person name="Decker J.E."/>
            <person name="Seabury C.M."/>
        </authorList>
    </citation>
    <scope>NUCLEOTIDE SEQUENCE [LARGE SCALE GENOMIC DNA]</scope>
    <source>
        <strain evidence="19 20">Texas</strain>
        <tissue evidence="19">Leg muscle</tissue>
    </source>
</reference>
<dbReference type="InterPro" id="IPR003599">
    <property type="entry name" value="Ig_sub"/>
</dbReference>
<dbReference type="PANTHER" id="PTHR10441">
    <property type="entry name" value="CD8 ALPHA CHAIN"/>
    <property type="match status" value="1"/>
</dbReference>
<evidence type="ECO:0000256" key="4">
    <source>
        <dbReference type="ARBA" id="ARBA00022692"/>
    </source>
</evidence>
<dbReference type="GO" id="GO:0045065">
    <property type="term" value="P:cytotoxic T cell differentiation"/>
    <property type="evidence" value="ECO:0007669"/>
    <property type="project" value="TreeGrafter"/>
</dbReference>
<feature type="domain" description="Ig-like" evidence="18">
    <location>
        <begin position="325"/>
        <end position="403"/>
    </location>
</feature>
<feature type="compositionally biased region" description="Polar residues" evidence="15">
    <location>
        <begin position="257"/>
        <end position="271"/>
    </location>
</feature>
<protein>
    <recommendedName>
        <fullName evidence="2">T-cell surface glycoprotein CD8 alpha chain</fullName>
    </recommendedName>
</protein>
<evidence type="ECO:0000256" key="11">
    <source>
        <dbReference type="ARBA" id="ARBA00023157"/>
    </source>
</evidence>
<evidence type="ECO:0000256" key="17">
    <source>
        <dbReference type="SAM" id="SignalP"/>
    </source>
</evidence>
<keyword evidence="6" id="KW-0391">Immunity</keyword>
<feature type="transmembrane region" description="Helical" evidence="16">
    <location>
        <begin position="284"/>
        <end position="306"/>
    </location>
</feature>
<evidence type="ECO:0000256" key="5">
    <source>
        <dbReference type="ARBA" id="ARBA00022729"/>
    </source>
</evidence>
<evidence type="ECO:0000313" key="20">
    <source>
        <dbReference type="Proteomes" id="UP000198323"/>
    </source>
</evidence>
<comment type="caution">
    <text evidence="19">The sequence shown here is derived from an EMBL/GenBank/DDBJ whole genome shotgun (WGS) entry which is preliminary data.</text>
</comment>
<accession>A0A226MGD2</accession>
<dbReference type="GO" id="GO:0002456">
    <property type="term" value="P:T cell mediated immunity"/>
    <property type="evidence" value="ECO:0007669"/>
    <property type="project" value="TreeGrafter"/>
</dbReference>
<keyword evidence="20" id="KW-1185">Reference proteome</keyword>
<evidence type="ECO:0000313" key="19">
    <source>
        <dbReference type="EMBL" id="OXB54258.1"/>
    </source>
</evidence>
<keyword evidence="10" id="KW-0564">Palmitate</keyword>
<keyword evidence="9 16" id="KW-0472">Membrane</keyword>
<evidence type="ECO:0000256" key="15">
    <source>
        <dbReference type="SAM" id="MobiDB-lite"/>
    </source>
</evidence>
<keyword evidence="4 16" id="KW-0812">Transmembrane</keyword>